<reference evidence="1" key="1">
    <citation type="submission" date="2019-11" db="EMBL/GenBank/DDBJ databases">
        <title>Nori genome reveals adaptations in red seaweeds to the harsh intertidal environment.</title>
        <authorList>
            <person name="Wang D."/>
            <person name="Mao Y."/>
        </authorList>
    </citation>
    <scope>NUCLEOTIDE SEQUENCE</scope>
    <source>
        <tissue evidence="1">Gametophyte</tissue>
    </source>
</reference>
<proteinExistence type="predicted"/>
<accession>A0ACC3CHR9</accession>
<evidence type="ECO:0000313" key="1">
    <source>
        <dbReference type="EMBL" id="KAK1869854.1"/>
    </source>
</evidence>
<dbReference type="EMBL" id="CM020620">
    <property type="protein sequence ID" value="KAK1869854.1"/>
    <property type="molecule type" value="Genomic_DNA"/>
</dbReference>
<gene>
    <name evidence="1" type="ORF">I4F81_012319</name>
</gene>
<keyword evidence="2" id="KW-1185">Reference proteome</keyword>
<comment type="caution">
    <text evidence="1">The sequence shown here is derived from an EMBL/GenBank/DDBJ whole genome shotgun (WGS) entry which is preliminary data.</text>
</comment>
<dbReference type="Proteomes" id="UP000798662">
    <property type="component" value="Chromosome 3"/>
</dbReference>
<organism evidence="1 2">
    <name type="scientific">Pyropia yezoensis</name>
    <name type="common">Susabi-nori</name>
    <name type="synonym">Porphyra yezoensis</name>
    <dbReference type="NCBI Taxonomy" id="2788"/>
    <lineage>
        <taxon>Eukaryota</taxon>
        <taxon>Rhodophyta</taxon>
        <taxon>Bangiophyceae</taxon>
        <taxon>Bangiales</taxon>
        <taxon>Bangiaceae</taxon>
        <taxon>Pyropia</taxon>
    </lineage>
</organism>
<sequence length="381" mass="39071">MPGTVPETQTVAAALQAVMARHQAPRGGEEAEQKGPAEEAGGGPTASPASAVPASKSTGRRLRRKRARSNAAAAVALGPRPTAHPELAVVPSLAAAWQGTPAVLGTVLRDDGSGWAVLRDVVPAAAVSPVFAAARSTSRRHVQARGPLPIFNSHSIEERDRNSDRESDDKRKQALLFGRAPGVADIKGAQRRVAGVTSSALSTTYVPSPPKVLVSEPGARQQLPHADASQELIGGSPPGMVSVLLAVEGATTIIIYPYTRAVGPRLGASSDDEAAPRGATGAAPDGGGGAAASGAARAHRLLRLTPSAAPVVVVIPMGGCVIFRGDLVHCGVSNPSGSTHLRVHWYVSRADLAHVPWGDHTQYVSFAPAPRATRSPQALGS</sequence>
<evidence type="ECO:0000313" key="2">
    <source>
        <dbReference type="Proteomes" id="UP000798662"/>
    </source>
</evidence>
<name>A0ACC3CHR9_PYRYE</name>
<protein>
    <submittedName>
        <fullName evidence="1">Uncharacterized protein</fullName>
    </submittedName>
</protein>